<dbReference type="Proteomes" id="UP001195769">
    <property type="component" value="Unassembled WGS sequence"/>
</dbReference>
<comment type="caution">
    <text evidence="2">The sequence shown here is derived from an EMBL/GenBank/DDBJ whole genome shotgun (WGS) entry which is preliminary data.</text>
</comment>
<evidence type="ECO:0000313" key="3">
    <source>
        <dbReference type="Proteomes" id="UP001195769"/>
    </source>
</evidence>
<evidence type="ECO:0000313" key="2">
    <source>
        <dbReference type="EMBL" id="KAG1906863.1"/>
    </source>
</evidence>
<dbReference type="RefSeq" id="XP_041232438.1">
    <property type="nucleotide sequence ID" value="XM_041371441.1"/>
</dbReference>
<accession>A0AAD4EII9</accession>
<reference evidence="2" key="1">
    <citation type="journal article" date="2020" name="New Phytol.">
        <title>Comparative genomics reveals dynamic genome evolution in host specialist ectomycorrhizal fungi.</title>
        <authorList>
            <person name="Lofgren L.A."/>
            <person name="Nguyen N.H."/>
            <person name="Vilgalys R."/>
            <person name="Ruytinx J."/>
            <person name="Liao H.L."/>
            <person name="Branco S."/>
            <person name="Kuo A."/>
            <person name="LaButti K."/>
            <person name="Lipzen A."/>
            <person name="Andreopoulos W."/>
            <person name="Pangilinan J."/>
            <person name="Riley R."/>
            <person name="Hundley H."/>
            <person name="Na H."/>
            <person name="Barry K."/>
            <person name="Grigoriev I.V."/>
            <person name="Stajich J.E."/>
            <person name="Kennedy P.G."/>
        </authorList>
    </citation>
    <scope>NUCLEOTIDE SEQUENCE</scope>
    <source>
        <strain evidence="2">FC203</strain>
    </source>
</reference>
<sequence>MSVPPSSAPPIPPTTFQTPNGANSASPKDLRDFLKSLNDDNPPLVLDKPLWLRLLASLLEQVFGCFPYFKPTMLGTTNERIELTDVTLDVFSRVGKRADSLDWLYADEEQLSKKVFVHLLGLCTSTESWLEVADEGDSSGASNTLYSKACGTLVEFLQLLSFSSIPGGDSSDLQRGVLQDILYEATNLCTTIISARHESCPLDIHWFSTPPCLKTTTEDCSIPCPIDTINVIRLPSPSHFSVLTSIIVELFGNLFSTARLSYFITAAMLRHVSELTRRVYDFCSECPTSPATRSRCLLRVAAAAHTLMSSDPSLIGGLSGLPCRLLIQRLQCGPNPAQRSVDRKLHEIFTSNTNLSVDYVNDTLELLRSETWESPGSELRQV</sequence>
<proteinExistence type="predicted"/>
<dbReference type="EMBL" id="JABBWK010000003">
    <property type="protein sequence ID" value="KAG1906863.1"/>
    <property type="molecule type" value="Genomic_DNA"/>
</dbReference>
<dbReference type="GeneID" id="64665739"/>
<keyword evidence="3" id="KW-1185">Reference proteome</keyword>
<organism evidence="2 3">
    <name type="scientific">Suillus fuscotomentosus</name>
    <dbReference type="NCBI Taxonomy" id="1912939"/>
    <lineage>
        <taxon>Eukaryota</taxon>
        <taxon>Fungi</taxon>
        <taxon>Dikarya</taxon>
        <taxon>Basidiomycota</taxon>
        <taxon>Agaricomycotina</taxon>
        <taxon>Agaricomycetes</taxon>
        <taxon>Agaricomycetidae</taxon>
        <taxon>Boletales</taxon>
        <taxon>Suillineae</taxon>
        <taxon>Suillaceae</taxon>
        <taxon>Suillus</taxon>
    </lineage>
</organism>
<evidence type="ECO:0000256" key="1">
    <source>
        <dbReference type="SAM" id="MobiDB-lite"/>
    </source>
</evidence>
<feature type="region of interest" description="Disordered" evidence="1">
    <location>
        <begin position="1"/>
        <end position="27"/>
    </location>
</feature>
<gene>
    <name evidence="2" type="ORF">F5891DRAFT_345552</name>
</gene>
<feature type="compositionally biased region" description="Pro residues" evidence="1">
    <location>
        <begin position="1"/>
        <end position="13"/>
    </location>
</feature>
<protein>
    <submittedName>
        <fullName evidence="2">Uncharacterized protein</fullName>
    </submittedName>
</protein>
<name>A0AAD4EII9_9AGAM</name>
<dbReference type="AlphaFoldDB" id="A0AAD4EII9"/>
<feature type="compositionally biased region" description="Polar residues" evidence="1">
    <location>
        <begin position="14"/>
        <end position="26"/>
    </location>
</feature>